<dbReference type="AlphaFoldDB" id="Q8GZ35"/>
<feature type="region of interest" description="Disordered" evidence="1">
    <location>
        <begin position="37"/>
        <end position="63"/>
    </location>
</feature>
<organism evidence="2">
    <name type="scientific">Arabidopsis thaliana</name>
    <name type="common">Mouse-ear cress</name>
    <dbReference type="NCBI Taxonomy" id="3702"/>
    <lineage>
        <taxon>Eukaryota</taxon>
        <taxon>Viridiplantae</taxon>
        <taxon>Streptophyta</taxon>
        <taxon>Embryophyta</taxon>
        <taxon>Tracheophyta</taxon>
        <taxon>Spermatophyta</taxon>
        <taxon>Magnoliopsida</taxon>
        <taxon>eudicotyledons</taxon>
        <taxon>Gunneridae</taxon>
        <taxon>Pentapetalae</taxon>
        <taxon>rosids</taxon>
        <taxon>malvids</taxon>
        <taxon>Brassicales</taxon>
        <taxon>Brassicaceae</taxon>
        <taxon>Camelineae</taxon>
        <taxon>Arabidopsis</taxon>
    </lineage>
</organism>
<feature type="region of interest" description="Disordered" evidence="1">
    <location>
        <begin position="1"/>
        <end position="21"/>
    </location>
</feature>
<dbReference type="EMBL" id="AK117232">
    <property type="protein sequence ID" value="BAC41908.1"/>
    <property type="molecule type" value="mRNA"/>
</dbReference>
<evidence type="ECO:0000256" key="1">
    <source>
        <dbReference type="SAM" id="MobiDB-lite"/>
    </source>
</evidence>
<name>Q8GZ35_ARATH</name>
<sequence>MADRRYTSTLSSPPPRFHPPELSLASSDQWLSILVPASPTLSPNSPSHPPASSHSRAQAKQLQSYTHRILMSEKHFAPVPVVCTRLNFRNREIARPRV</sequence>
<reference evidence="2" key="1">
    <citation type="submission" date="2002-11" db="EMBL/GenBank/DDBJ databases">
        <title>Arabidopsis thaliana full-length cDNA.</title>
        <authorList>
            <person name="Seki M."/>
            <person name="Iida K."/>
            <person name="Satou M."/>
            <person name="Sakurai T."/>
            <person name="Akiyama K."/>
            <person name="Ishida J."/>
            <person name="Nakajima M."/>
            <person name="Enju A."/>
            <person name="Kamiya A."/>
            <person name="Narusaka M."/>
            <person name="Carninci P."/>
            <person name="Kawai J."/>
            <person name="Hayashizaki Y."/>
            <person name="Shinozaki K."/>
        </authorList>
    </citation>
    <scope>NUCLEOTIDE SEQUENCE</scope>
</reference>
<feature type="compositionally biased region" description="Low complexity" evidence="1">
    <location>
        <begin position="42"/>
        <end position="55"/>
    </location>
</feature>
<proteinExistence type="evidence at transcript level"/>
<protein>
    <submittedName>
        <fullName evidence="2">Uncharacterized protein</fullName>
    </submittedName>
</protein>
<accession>Q8GZ35</accession>
<evidence type="ECO:0000313" key="2">
    <source>
        <dbReference type="EMBL" id="BAC41908.1"/>
    </source>
</evidence>